<organism evidence="2 3">
    <name type="scientific">Streptomyces fildesensis</name>
    <dbReference type="NCBI Taxonomy" id="375757"/>
    <lineage>
        <taxon>Bacteria</taxon>
        <taxon>Bacillati</taxon>
        <taxon>Actinomycetota</taxon>
        <taxon>Actinomycetes</taxon>
        <taxon>Kitasatosporales</taxon>
        <taxon>Streptomycetaceae</taxon>
        <taxon>Streptomyces</taxon>
    </lineage>
</organism>
<name>A0ABW8CE73_9ACTN</name>
<gene>
    <name evidence="2" type="ORF">ACIGXA_26725</name>
</gene>
<dbReference type="RefSeq" id="WP_399654002.1">
    <property type="nucleotide sequence ID" value="NZ_JBITYG010000008.1"/>
</dbReference>
<accession>A0ABW8CE73</accession>
<evidence type="ECO:0000313" key="2">
    <source>
        <dbReference type="EMBL" id="MFI9104117.1"/>
    </source>
</evidence>
<dbReference type="InterPro" id="IPR038740">
    <property type="entry name" value="BioF2-like_GNAT_dom"/>
</dbReference>
<dbReference type="Proteomes" id="UP001614394">
    <property type="component" value="Unassembled WGS sequence"/>
</dbReference>
<comment type="caution">
    <text evidence="2">The sequence shown here is derived from an EMBL/GenBank/DDBJ whole genome shotgun (WGS) entry which is preliminary data.</text>
</comment>
<keyword evidence="3" id="KW-1185">Reference proteome</keyword>
<sequence>MPGGDTTAVRSVTMCRDPLQFAALREEWGRLHRHCSTATPFQSHSWLHSWWTSYGRPRRLRVLLVRQDGELIGAAPLMLTHRPLPVLVPLGGSITDFSDVLLDDNATDAAVTAMAVGLRRAARGALIDLREVRPGGAAERLHDCWQGPKRRLADSVCMELPGVPLAELITRMSTSRGQRTRAYVRKLDALGIEERVVPEHEVPTAVENLLRLHILQWEGRGVTPEHARPRFAAHLKRAGQHMVAGGDAVITEYRLDGEVLAADLKVLSPQLVGGYLFGADPRLRATKADLTTMLIRNGAGHATAAGGGGALSLLRGNEANKLPWCPDLVANQRLLMTSPLFAPALRLQVARAALRDRVAAAVRRYLPVVRSWRSRLNTWRAKRV</sequence>
<protein>
    <submittedName>
        <fullName evidence="2">GNAT family N-acetyltransferase</fullName>
    </submittedName>
</protein>
<reference evidence="2 3" key="1">
    <citation type="submission" date="2024-10" db="EMBL/GenBank/DDBJ databases">
        <title>The Natural Products Discovery Center: Release of the First 8490 Sequenced Strains for Exploring Actinobacteria Biosynthetic Diversity.</title>
        <authorList>
            <person name="Kalkreuter E."/>
            <person name="Kautsar S.A."/>
            <person name="Yang D."/>
            <person name="Bader C.D."/>
            <person name="Teijaro C.N."/>
            <person name="Fluegel L."/>
            <person name="Davis C.M."/>
            <person name="Simpson J.R."/>
            <person name="Lauterbach L."/>
            <person name="Steele A.D."/>
            <person name="Gui C."/>
            <person name="Meng S."/>
            <person name="Li G."/>
            <person name="Viehrig K."/>
            <person name="Ye F."/>
            <person name="Su P."/>
            <person name="Kiefer A.F."/>
            <person name="Nichols A."/>
            <person name="Cepeda A.J."/>
            <person name="Yan W."/>
            <person name="Fan B."/>
            <person name="Jiang Y."/>
            <person name="Adhikari A."/>
            <person name="Zheng C.-J."/>
            <person name="Schuster L."/>
            <person name="Cowan T.M."/>
            <person name="Smanski M.J."/>
            <person name="Chevrette M.G."/>
            <person name="De Carvalho L.P.S."/>
            <person name="Shen B."/>
        </authorList>
    </citation>
    <scope>NUCLEOTIDE SEQUENCE [LARGE SCALE GENOMIC DNA]</scope>
    <source>
        <strain evidence="2 3">NPDC053399</strain>
    </source>
</reference>
<feature type="domain" description="BioF2-like acetyltransferase" evidence="1">
    <location>
        <begin position="178"/>
        <end position="319"/>
    </location>
</feature>
<dbReference type="InterPro" id="IPR016181">
    <property type="entry name" value="Acyl_CoA_acyltransferase"/>
</dbReference>
<dbReference type="Pfam" id="PF13480">
    <property type="entry name" value="Acetyltransf_6"/>
    <property type="match status" value="1"/>
</dbReference>
<evidence type="ECO:0000259" key="1">
    <source>
        <dbReference type="Pfam" id="PF13480"/>
    </source>
</evidence>
<evidence type="ECO:0000313" key="3">
    <source>
        <dbReference type="Proteomes" id="UP001614394"/>
    </source>
</evidence>
<dbReference type="SUPFAM" id="SSF55729">
    <property type="entry name" value="Acyl-CoA N-acyltransferases (Nat)"/>
    <property type="match status" value="1"/>
</dbReference>
<dbReference type="EMBL" id="JBITYG010000008">
    <property type="protein sequence ID" value="MFI9104117.1"/>
    <property type="molecule type" value="Genomic_DNA"/>
</dbReference>
<proteinExistence type="predicted"/>